<dbReference type="AlphaFoldDB" id="A0A562V0J5"/>
<evidence type="ECO:0000313" key="3">
    <source>
        <dbReference type="Proteomes" id="UP000319449"/>
    </source>
</evidence>
<feature type="chain" id="PRO_5021898844" evidence="1">
    <location>
        <begin position="23"/>
        <end position="451"/>
    </location>
</feature>
<dbReference type="EMBL" id="VLLN01000050">
    <property type="protein sequence ID" value="TWJ11414.1"/>
    <property type="molecule type" value="Genomic_DNA"/>
</dbReference>
<organism evidence="2 3">
    <name type="scientific">Geobacter argillaceus</name>
    <dbReference type="NCBI Taxonomy" id="345631"/>
    <lineage>
        <taxon>Bacteria</taxon>
        <taxon>Pseudomonadati</taxon>
        <taxon>Thermodesulfobacteriota</taxon>
        <taxon>Desulfuromonadia</taxon>
        <taxon>Geobacterales</taxon>
        <taxon>Geobacteraceae</taxon>
        <taxon>Geobacter</taxon>
    </lineage>
</organism>
<dbReference type="Gene3D" id="2.50.20.10">
    <property type="entry name" value="Lipoprotein localisation LolA/LolB/LppX"/>
    <property type="match status" value="1"/>
</dbReference>
<sequence length="451" mass="50387">MLIRNSILAGCLTLASAGLAFGAVSADKAAQLGKNLTLVGAEKAGNKEGTIPEYTGGLSKAPANYTHKGWRPDPFAGEKPQFAITAKNMAQYSDKLSEGVKAMLKKYPTFRLDVYKTHRTAAYPKYVTDNTVKAATTAKTTGGGLSFTGAHGGLPFPIPNDGFEAMWNHLLHYNGLSFEIRYKAYTVDSSGRITMQADGNVTQEYPYFDPAKPDTKDFYSLKDMFVGPARRVGEAVLITDPIDFTKSSRKGWQYLPGQRRVKLAPELSFDTPSSLFGGQTTWDDLFLFSGSLERYNFKIVGKKEMYIPYNEYRMLYWADPEKELLKANHVNPDLVRWELHRVWVVEGTLKPGKRHLYQKQVFYLDEDTWAAALADKYDGRGQLYRVGMNYITQQYDVPCPFPDAFSITDLVTNSYAINAIPTRGQKGILYHSKPFPSKDWTADSLAAGGIR</sequence>
<proteinExistence type="predicted"/>
<dbReference type="InterPro" id="IPR010752">
    <property type="entry name" value="DUF1329"/>
</dbReference>
<comment type="caution">
    <text evidence="2">The sequence shown here is derived from an EMBL/GenBank/DDBJ whole genome shotgun (WGS) entry which is preliminary data.</text>
</comment>
<dbReference type="Pfam" id="PF07044">
    <property type="entry name" value="DUF1329"/>
    <property type="match status" value="1"/>
</dbReference>
<feature type="signal peptide" evidence="1">
    <location>
        <begin position="1"/>
        <end position="22"/>
    </location>
</feature>
<evidence type="ECO:0000313" key="2">
    <source>
        <dbReference type="EMBL" id="TWJ11414.1"/>
    </source>
</evidence>
<dbReference type="RefSeq" id="WP_145026220.1">
    <property type="nucleotide sequence ID" value="NZ_VLLN01000050.1"/>
</dbReference>
<accession>A0A562V0J5</accession>
<keyword evidence="1" id="KW-0732">Signal</keyword>
<protein>
    <submittedName>
        <fullName evidence="2">Uncharacterized protein DUF1329</fullName>
    </submittedName>
</protein>
<dbReference type="OrthoDB" id="178023at2"/>
<dbReference type="Proteomes" id="UP000319449">
    <property type="component" value="Unassembled WGS sequence"/>
</dbReference>
<keyword evidence="3" id="KW-1185">Reference proteome</keyword>
<gene>
    <name evidence="2" type="ORF">JN12_04006</name>
</gene>
<name>A0A562V0J5_9BACT</name>
<evidence type="ECO:0000256" key="1">
    <source>
        <dbReference type="SAM" id="SignalP"/>
    </source>
</evidence>
<dbReference type="CDD" id="cd16329">
    <property type="entry name" value="LolA_like"/>
    <property type="match status" value="1"/>
</dbReference>
<reference evidence="2 3" key="1">
    <citation type="submission" date="2019-07" db="EMBL/GenBank/DDBJ databases">
        <title>Genomic Encyclopedia of Archaeal and Bacterial Type Strains, Phase II (KMG-II): from individual species to whole genera.</title>
        <authorList>
            <person name="Goeker M."/>
        </authorList>
    </citation>
    <scope>NUCLEOTIDE SEQUENCE [LARGE SCALE GENOMIC DNA]</scope>
    <source>
        <strain evidence="2 3">ATCC BAA-1139</strain>
    </source>
</reference>